<dbReference type="SUPFAM" id="SSF48726">
    <property type="entry name" value="Immunoglobulin"/>
    <property type="match status" value="1"/>
</dbReference>
<evidence type="ECO:0000313" key="3">
    <source>
        <dbReference type="Proteomes" id="UP001356427"/>
    </source>
</evidence>
<dbReference type="EMBL" id="JAGTTL010000026">
    <property type="protein sequence ID" value="KAK6301824.1"/>
    <property type="molecule type" value="Genomic_DNA"/>
</dbReference>
<evidence type="ECO:0000256" key="1">
    <source>
        <dbReference type="SAM" id="Phobius"/>
    </source>
</evidence>
<keyword evidence="1" id="KW-0812">Transmembrane</keyword>
<reference evidence="2 3" key="1">
    <citation type="submission" date="2021-04" db="EMBL/GenBank/DDBJ databases">
        <authorList>
            <person name="De Guttry C."/>
            <person name="Zahm M."/>
            <person name="Klopp C."/>
            <person name="Cabau C."/>
            <person name="Louis A."/>
            <person name="Berthelot C."/>
            <person name="Parey E."/>
            <person name="Roest Crollius H."/>
            <person name="Montfort J."/>
            <person name="Robinson-Rechavi M."/>
            <person name="Bucao C."/>
            <person name="Bouchez O."/>
            <person name="Gislard M."/>
            <person name="Lluch J."/>
            <person name="Milhes M."/>
            <person name="Lampietro C."/>
            <person name="Lopez Roques C."/>
            <person name="Donnadieu C."/>
            <person name="Braasch I."/>
            <person name="Desvignes T."/>
            <person name="Postlethwait J."/>
            <person name="Bobe J."/>
            <person name="Wedekind C."/>
            <person name="Guiguen Y."/>
        </authorList>
    </citation>
    <scope>NUCLEOTIDE SEQUENCE [LARGE SCALE GENOMIC DNA]</scope>
    <source>
        <strain evidence="2">Cs_M1</strain>
        <tissue evidence="2">Blood</tissue>
    </source>
</reference>
<comment type="caution">
    <text evidence="2">The sequence shown here is derived from an EMBL/GenBank/DDBJ whole genome shotgun (WGS) entry which is preliminary data.</text>
</comment>
<dbReference type="Proteomes" id="UP001356427">
    <property type="component" value="Unassembled WGS sequence"/>
</dbReference>
<feature type="non-terminal residue" evidence="2">
    <location>
        <position position="1"/>
    </location>
</feature>
<name>A0AAN8KVC0_9TELE</name>
<dbReference type="InterPro" id="IPR039090">
    <property type="entry name" value="CD7"/>
</dbReference>
<dbReference type="GO" id="GO:0002250">
    <property type="term" value="P:adaptive immune response"/>
    <property type="evidence" value="ECO:0007669"/>
    <property type="project" value="InterPro"/>
</dbReference>
<dbReference type="GO" id="GO:0016020">
    <property type="term" value="C:membrane"/>
    <property type="evidence" value="ECO:0007669"/>
    <property type="project" value="InterPro"/>
</dbReference>
<protein>
    <recommendedName>
        <fullName evidence="4">Immunoglobulin V-set domain-containing protein</fullName>
    </recommendedName>
</protein>
<sequence>NRGSSPIASYSALLHFTLPKDSSPVSCECVAFVEECVELSNRCSWYPGGRMDALLWRCVLGLLCTPAVLTWTVSQSPSAVSLMKVNFSAEIHCSTSLPDPTGLYLRGRFHGDRDVLYLSMADRAVSRITTHYGFKGRVTVVSDQDQEVKRCCEFTLRLSQLGVDDTDSYYCSWRYYDSQRKVLVQLQSNGTIIMVRERDPEECFGGGQTIMELILIVLSGTTFIVILILFIGAWMWRCTRHYTPARVNRRHHHNQHQHVSTAQAYFFSSSSPDKVDFRGIL</sequence>
<dbReference type="GO" id="GO:0038023">
    <property type="term" value="F:signaling receptor activity"/>
    <property type="evidence" value="ECO:0007669"/>
    <property type="project" value="InterPro"/>
</dbReference>
<organism evidence="2 3">
    <name type="scientific">Coregonus suidteri</name>
    <dbReference type="NCBI Taxonomy" id="861788"/>
    <lineage>
        <taxon>Eukaryota</taxon>
        <taxon>Metazoa</taxon>
        <taxon>Chordata</taxon>
        <taxon>Craniata</taxon>
        <taxon>Vertebrata</taxon>
        <taxon>Euteleostomi</taxon>
        <taxon>Actinopterygii</taxon>
        <taxon>Neopterygii</taxon>
        <taxon>Teleostei</taxon>
        <taxon>Protacanthopterygii</taxon>
        <taxon>Salmoniformes</taxon>
        <taxon>Salmonidae</taxon>
        <taxon>Coregoninae</taxon>
        <taxon>Coregonus</taxon>
    </lineage>
</organism>
<proteinExistence type="predicted"/>
<keyword evidence="3" id="KW-1185">Reference proteome</keyword>
<evidence type="ECO:0000313" key="2">
    <source>
        <dbReference type="EMBL" id="KAK6301824.1"/>
    </source>
</evidence>
<dbReference type="AlphaFoldDB" id="A0AAN8KVC0"/>
<dbReference type="PANTHER" id="PTHR15343">
    <property type="entry name" value="CD7"/>
    <property type="match status" value="1"/>
</dbReference>
<dbReference type="PANTHER" id="PTHR15343:SF0">
    <property type="entry name" value="T-CELL ANTIGEN CD7"/>
    <property type="match status" value="1"/>
</dbReference>
<dbReference type="InterPro" id="IPR036179">
    <property type="entry name" value="Ig-like_dom_sf"/>
</dbReference>
<keyword evidence="1" id="KW-1133">Transmembrane helix</keyword>
<gene>
    <name evidence="2" type="ORF">J4Q44_G00278770</name>
</gene>
<accession>A0AAN8KVC0</accession>
<dbReference type="Gene3D" id="2.60.40.10">
    <property type="entry name" value="Immunoglobulins"/>
    <property type="match status" value="1"/>
</dbReference>
<dbReference type="InterPro" id="IPR013783">
    <property type="entry name" value="Ig-like_fold"/>
</dbReference>
<feature type="transmembrane region" description="Helical" evidence="1">
    <location>
        <begin position="213"/>
        <end position="236"/>
    </location>
</feature>
<evidence type="ECO:0008006" key="4">
    <source>
        <dbReference type="Google" id="ProtNLM"/>
    </source>
</evidence>
<keyword evidence="1" id="KW-0472">Membrane</keyword>